<dbReference type="PANTHER" id="PTHR43617">
    <property type="entry name" value="L-AMINO ACID N-ACETYLTRANSFERASE"/>
    <property type="match status" value="1"/>
</dbReference>
<accession>A0A9X4XFL3</accession>
<dbReference type="InterPro" id="IPR000182">
    <property type="entry name" value="GNAT_dom"/>
</dbReference>
<gene>
    <name evidence="2" type="ORF">GMA92_05990</name>
</gene>
<evidence type="ECO:0000313" key="2">
    <source>
        <dbReference type="EMBL" id="MTK20965.1"/>
    </source>
</evidence>
<name>A0A9X4XFL3_9FIRM</name>
<dbReference type="GeneID" id="60059682"/>
<comment type="caution">
    <text evidence="2">The sequence shown here is derived from an EMBL/GenBank/DDBJ whole genome shotgun (WGS) entry which is preliminary data.</text>
</comment>
<dbReference type="PANTHER" id="PTHR43617:SF2">
    <property type="entry name" value="UPF0039 PROTEIN SLL0451"/>
    <property type="match status" value="1"/>
</dbReference>
<dbReference type="AlphaFoldDB" id="A0A9X4XFL3"/>
<sequence length="163" mass="19225">MIRYANLKDAKRIATININGWRTAYKGIVSDEELAILDVEKATKNVRERLIAKPHEIIVIENETEIEGFIGFGTARDEDITKTCAEIYAVYFDVKYYGNGSAITLMNWVFNRLKDAGYHEVILWVFKDNHRARRFYEKMGFTTLTKEKWYKEEALEYRLKRLL</sequence>
<dbReference type="Proteomes" id="UP000487649">
    <property type="component" value="Unassembled WGS sequence"/>
</dbReference>
<dbReference type="Gene3D" id="3.40.630.30">
    <property type="match status" value="1"/>
</dbReference>
<feature type="domain" description="N-acetyltransferase" evidence="1">
    <location>
        <begin position="1"/>
        <end position="162"/>
    </location>
</feature>
<dbReference type="SUPFAM" id="SSF55729">
    <property type="entry name" value="Acyl-CoA N-acyltransferases (Nat)"/>
    <property type="match status" value="1"/>
</dbReference>
<dbReference type="InterPro" id="IPR016181">
    <property type="entry name" value="Acyl_CoA_acyltransferase"/>
</dbReference>
<dbReference type="EMBL" id="WMQE01000010">
    <property type="protein sequence ID" value="MTK20965.1"/>
    <property type="molecule type" value="Genomic_DNA"/>
</dbReference>
<dbReference type="RefSeq" id="WP_006785079.1">
    <property type="nucleotide sequence ID" value="NZ_CABJBH010000004.1"/>
</dbReference>
<proteinExistence type="predicted"/>
<dbReference type="PROSITE" id="PS51186">
    <property type="entry name" value="GNAT"/>
    <property type="match status" value="1"/>
</dbReference>
<organism evidence="2 3">
    <name type="scientific">Turicibacter sanguinis</name>
    <dbReference type="NCBI Taxonomy" id="154288"/>
    <lineage>
        <taxon>Bacteria</taxon>
        <taxon>Bacillati</taxon>
        <taxon>Bacillota</taxon>
        <taxon>Erysipelotrichia</taxon>
        <taxon>Erysipelotrichales</taxon>
        <taxon>Turicibacteraceae</taxon>
        <taxon>Turicibacter</taxon>
    </lineage>
</organism>
<evidence type="ECO:0000313" key="3">
    <source>
        <dbReference type="Proteomes" id="UP000487649"/>
    </source>
</evidence>
<dbReference type="InterPro" id="IPR050276">
    <property type="entry name" value="MshD_Acetyltransferase"/>
</dbReference>
<dbReference type="OrthoDB" id="5292888at2"/>
<evidence type="ECO:0000259" key="1">
    <source>
        <dbReference type="PROSITE" id="PS51186"/>
    </source>
</evidence>
<dbReference type="GO" id="GO:0016747">
    <property type="term" value="F:acyltransferase activity, transferring groups other than amino-acyl groups"/>
    <property type="evidence" value="ECO:0007669"/>
    <property type="project" value="InterPro"/>
</dbReference>
<protein>
    <submittedName>
        <fullName evidence="2">GNAT family N-acetyltransferase</fullName>
    </submittedName>
</protein>
<reference evidence="2 3" key="1">
    <citation type="journal article" date="2019" name="Nat. Med.">
        <title>A library of human gut bacterial isolates paired with longitudinal multiomics data enables mechanistic microbiome research.</title>
        <authorList>
            <person name="Poyet M."/>
            <person name="Groussin M."/>
            <person name="Gibbons S.M."/>
            <person name="Avila-Pacheco J."/>
            <person name="Jiang X."/>
            <person name="Kearney S.M."/>
            <person name="Perrotta A.R."/>
            <person name="Berdy B."/>
            <person name="Zhao S."/>
            <person name="Lieberman T.D."/>
            <person name="Swanson P.K."/>
            <person name="Smith M."/>
            <person name="Roesemann S."/>
            <person name="Alexander J.E."/>
            <person name="Rich S.A."/>
            <person name="Livny J."/>
            <person name="Vlamakis H."/>
            <person name="Clish C."/>
            <person name="Bullock K."/>
            <person name="Deik A."/>
            <person name="Scott J."/>
            <person name="Pierce K.A."/>
            <person name="Xavier R.J."/>
            <person name="Alm E.J."/>
        </authorList>
    </citation>
    <scope>NUCLEOTIDE SEQUENCE [LARGE SCALE GENOMIC DNA]</scope>
    <source>
        <strain evidence="2 3">BIOML-A198</strain>
    </source>
</reference>
<dbReference type="Pfam" id="PF00583">
    <property type="entry name" value="Acetyltransf_1"/>
    <property type="match status" value="1"/>
</dbReference>
<dbReference type="CDD" id="cd04301">
    <property type="entry name" value="NAT_SF"/>
    <property type="match status" value="1"/>
</dbReference>